<evidence type="ECO:0000313" key="3">
    <source>
        <dbReference type="Proteomes" id="UP000507470"/>
    </source>
</evidence>
<dbReference type="SMART" id="SM00343">
    <property type="entry name" value="ZnF_C2HC"/>
    <property type="match status" value="2"/>
</dbReference>
<gene>
    <name evidence="2" type="ORF">MCOR_19308</name>
</gene>
<dbReference type="GO" id="GO:0003676">
    <property type="term" value="F:nucleic acid binding"/>
    <property type="evidence" value="ECO:0007669"/>
    <property type="project" value="InterPro"/>
</dbReference>
<evidence type="ECO:0000259" key="1">
    <source>
        <dbReference type="SMART" id="SM00343"/>
    </source>
</evidence>
<sequence length="651" mass="74097">MNQLTSVYKQLSNLIENDSESHGHSELISDSETEIFKRFETCENYHAYLMKRITIRVQEIDRDNVETRDELKISLPEANILDKFLQHVNPDAKVDTDIIENIKDEHDDFVTTLPRSTFPKKLNIDHDQVQSIHHISYKYPVQGHSVPTVSLQDQSALNVSQPFVQSVSSVPVVTHMRSEPVVTNVRSAPVVTSINSATFNPSAITFVPQNVNTANVKGQYVQIEDLTKSLDEQVSLSRLPPPEPSVFLGDLLKYPAWKSSFQTLIEQRKIPTFERIHYLRKYVGDSVREVIENFLVLSTEDSYDDANELLEKKYGDPFIISNAFRDRLDNWPKILSRDNIALRKFSGFLQQCLSAMKTMATLNALNDNRDNRKLLSKLPDWVVTRWSRIVAKHKEDKREFPSFQTFVDFVEKEVIIANDPVTSIQSVRSETINSTSGKFKTNLFQRGKYDNQRRNVLATETSRVSDKNNNSNNKDQKCTFCKKTGHFIDLCYQFLEKSVNERKNFAKEKGLCFGCLGYGHTSKKCQKRKKCEVCTRYHPTSLHGDFQKPIISVNKDKPFGTGTVENCKSQIGAEFMNNTKASGKSSIIVPVYVSHSDDPVNEGLVYALLDTQSDTTFVLDETRRALGLSGTDVKLSLSTMHAENHIVDSVK</sequence>
<name>A0A6J8BI20_MYTCO</name>
<dbReference type="AlphaFoldDB" id="A0A6J8BI20"/>
<dbReference type="InterPro" id="IPR001878">
    <property type="entry name" value="Znf_CCHC"/>
</dbReference>
<protein>
    <recommendedName>
        <fullName evidence="1">CCHC-type domain-containing protein</fullName>
    </recommendedName>
</protein>
<evidence type="ECO:0000313" key="2">
    <source>
        <dbReference type="EMBL" id="CAC5383575.1"/>
    </source>
</evidence>
<keyword evidence="3" id="KW-1185">Reference proteome</keyword>
<feature type="domain" description="CCHC-type" evidence="1">
    <location>
        <begin position="477"/>
        <end position="493"/>
    </location>
</feature>
<dbReference type="Proteomes" id="UP000507470">
    <property type="component" value="Unassembled WGS sequence"/>
</dbReference>
<dbReference type="Pfam" id="PF03564">
    <property type="entry name" value="DUF1759"/>
    <property type="match status" value="1"/>
</dbReference>
<dbReference type="EMBL" id="CACVKT020003420">
    <property type="protein sequence ID" value="CAC5383575.1"/>
    <property type="molecule type" value="Genomic_DNA"/>
</dbReference>
<reference evidence="2 3" key="1">
    <citation type="submission" date="2020-06" db="EMBL/GenBank/DDBJ databases">
        <authorList>
            <person name="Li R."/>
            <person name="Bekaert M."/>
        </authorList>
    </citation>
    <scope>NUCLEOTIDE SEQUENCE [LARGE SCALE GENOMIC DNA]</scope>
    <source>
        <strain evidence="3">wild</strain>
    </source>
</reference>
<dbReference type="GO" id="GO:0008270">
    <property type="term" value="F:zinc ion binding"/>
    <property type="evidence" value="ECO:0007669"/>
    <property type="project" value="InterPro"/>
</dbReference>
<dbReference type="OrthoDB" id="10065844at2759"/>
<dbReference type="InterPro" id="IPR036875">
    <property type="entry name" value="Znf_CCHC_sf"/>
</dbReference>
<proteinExistence type="predicted"/>
<accession>A0A6J8BI20</accession>
<dbReference type="PANTHER" id="PTHR47331:SF5">
    <property type="entry name" value="RIBONUCLEASE H"/>
    <property type="match status" value="1"/>
</dbReference>
<dbReference type="SUPFAM" id="SSF57756">
    <property type="entry name" value="Retrovirus zinc finger-like domains"/>
    <property type="match status" value="1"/>
</dbReference>
<feature type="domain" description="CCHC-type" evidence="1">
    <location>
        <begin position="511"/>
        <end position="527"/>
    </location>
</feature>
<dbReference type="InterPro" id="IPR005312">
    <property type="entry name" value="DUF1759"/>
</dbReference>
<dbReference type="PANTHER" id="PTHR47331">
    <property type="entry name" value="PHD-TYPE DOMAIN-CONTAINING PROTEIN"/>
    <property type="match status" value="1"/>
</dbReference>
<organism evidence="2 3">
    <name type="scientific">Mytilus coruscus</name>
    <name type="common">Sea mussel</name>
    <dbReference type="NCBI Taxonomy" id="42192"/>
    <lineage>
        <taxon>Eukaryota</taxon>
        <taxon>Metazoa</taxon>
        <taxon>Spiralia</taxon>
        <taxon>Lophotrochozoa</taxon>
        <taxon>Mollusca</taxon>
        <taxon>Bivalvia</taxon>
        <taxon>Autobranchia</taxon>
        <taxon>Pteriomorphia</taxon>
        <taxon>Mytilida</taxon>
        <taxon>Mytiloidea</taxon>
        <taxon>Mytilidae</taxon>
        <taxon>Mytilinae</taxon>
        <taxon>Mytilus</taxon>
    </lineage>
</organism>